<reference evidence="3" key="2">
    <citation type="submission" date="2023-06" db="EMBL/GenBank/DDBJ databases">
        <authorList>
            <consortium name="Lawrence Berkeley National Laboratory"/>
            <person name="Haridas S."/>
            <person name="Hensen N."/>
            <person name="Bonometti L."/>
            <person name="Westerberg I."/>
            <person name="Brannstrom I.O."/>
            <person name="Guillou S."/>
            <person name="Cros-Aarteil S."/>
            <person name="Calhoun S."/>
            <person name="Kuo A."/>
            <person name="Mondo S."/>
            <person name="Pangilinan J."/>
            <person name="Riley R."/>
            <person name="LaButti K."/>
            <person name="Andreopoulos B."/>
            <person name="Lipzen A."/>
            <person name="Chen C."/>
            <person name="Yanf M."/>
            <person name="Daum C."/>
            <person name="Ng V."/>
            <person name="Clum A."/>
            <person name="Steindorff A."/>
            <person name="Ohm R."/>
            <person name="Martin F."/>
            <person name="Silar P."/>
            <person name="Natvig D."/>
            <person name="Lalanne C."/>
            <person name="Gautier V."/>
            <person name="Ament-velasquez S.L."/>
            <person name="Kruys A."/>
            <person name="Hutchinson M.I."/>
            <person name="Powell A.J."/>
            <person name="Barry K."/>
            <person name="Miller A.N."/>
            <person name="Grigoriev I.V."/>
            <person name="Debuchy R."/>
            <person name="Gladieux P."/>
            <person name="Thoren M.H."/>
            <person name="Johannesson H."/>
        </authorList>
    </citation>
    <scope>NUCLEOTIDE SEQUENCE</scope>
    <source>
        <strain evidence="3">CBS 232.78</strain>
    </source>
</reference>
<sequence length="214" mass="22124">MGRTARGSQAFSLIAWLLLALLCVVSPSETAATTISVFLPEYRDSDWAALRGSAISSWKDKSETIYTIFCAEQAPTCQIAGDIPFIFSEGPRTLSYGGSAAGIITADLRCELAGTTAATCTGSSSFGPNYRQGSLTGPTQTVWTKTFSGSAEVTWGVLTLATPGPGAAGTTNIDGTAVPPQPTSNANGPVDRRCLALTVAAASIAVQLVQMGMF</sequence>
<feature type="region of interest" description="Disordered" evidence="1">
    <location>
        <begin position="168"/>
        <end position="189"/>
    </location>
</feature>
<dbReference type="PANTHER" id="PTHR40640">
    <property type="entry name" value="ANCHORED GLYCOPROTEIN, PUTATIVE (AFU_ORTHOLOGUE AFUA_8G04860)-RELATED"/>
    <property type="match status" value="1"/>
</dbReference>
<evidence type="ECO:0000313" key="3">
    <source>
        <dbReference type="EMBL" id="KAK3390242.1"/>
    </source>
</evidence>
<dbReference type="AlphaFoldDB" id="A0AAE0NYW7"/>
<proteinExistence type="predicted"/>
<feature type="signal peptide" evidence="2">
    <location>
        <begin position="1"/>
        <end position="32"/>
    </location>
</feature>
<dbReference type="Proteomes" id="UP001285441">
    <property type="component" value="Unassembled WGS sequence"/>
</dbReference>
<keyword evidence="4" id="KW-1185">Reference proteome</keyword>
<feature type="chain" id="PRO_5042151662" evidence="2">
    <location>
        <begin position="33"/>
        <end position="214"/>
    </location>
</feature>
<organism evidence="3 4">
    <name type="scientific">Podospora didyma</name>
    <dbReference type="NCBI Taxonomy" id="330526"/>
    <lineage>
        <taxon>Eukaryota</taxon>
        <taxon>Fungi</taxon>
        <taxon>Dikarya</taxon>
        <taxon>Ascomycota</taxon>
        <taxon>Pezizomycotina</taxon>
        <taxon>Sordariomycetes</taxon>
        <taxon>Sordariomycetidae</taxon>
        <taxon>Sordariales</taxon>
        <taxon>Podosporaceae</taxon>
        <taxon>Podospora</taxon>
    </lineage>
</organism>
<comment type="caution">
    <text evidence="3">The sequence shown here is derived from an EMBL/GenBank/DDBJ whole genome shotgun (WGS) entry which is preliminary data.</text>
</comment>
<evidence type="ECO:0000256" key="2">
    <source>
        <dbReference type="SAM" id="SignalP"/>
    </source>
</evidence>
<name>A0AAE0NYW7_9PEZI</name>
<dbReference type="PANTHER" id="PTHR40640:SF1">
    <property type="entry name" value="ANCHORED GLYCOPROTEIN, PUTATIVE (AFU_ORTHOLOGUE AFUA_8G04860)-RELATED"/>
    <property type="match status" value="1"/>
</dbReference>
<dbReference type="EMBL" id="JAULSW010000002">
    <property type="protein sequence ID" value="KAK3390242.1"/>
    <property type="molecule type" value="Genomic_DNA"/>
</dbReference>
<protein>
    <submittedName>
        <fullName evidence="3">Uncharacterized protein</fullName>
    </submittedName>
</protein>
<evidence type="ECO:0000313" key="4">
    <source>
        <dbReference type="Proteomes" id="UP001285441"/>
    </source>
</evidence>
<gene>
    <name evidence="3" type="ORF">B0H63DRAFT_109557</name>
</gene>
<reference evidence="3" key="1">
    <citation type="journal article" date="2023" name="Mol. Phylogenet. Evol.">
        <title>Genome-scale phylogeny and comparative genomics of the fungal order Sordariales.</title>
        <authorList>
            <person name="Hensen N."/>
            <person name="Bonometti L."/>
            <person name="Westerberg I."/>
            <person name="Brannstrom I.O."/>
            <person name="Guillou S."/>
            <person name="Cros-Aarteil S."/>
            <person name="Calhoun S."/>
            <person name="Haridas S."/>
            <person name="Kuo A."/>
            <person name="Mondo S."/>
            <person name="Pangilinan J."/>
            <person name="Riley R."/>
            <person name="LaButti K."/>
            <person name="Andreopoulos B."/>
            <person name="Lipzen A."/>
            <person name="Chen C."/>
            <person name="Yan M."/>
            <person name="Daum C."/>
            <person name="Ng V."/>
            <person name="Clum A."/>
            <person name="Steindorff A."/>
            <person name="Ohm R.A."/>
            <person name="Martin F."/>
            <person name="Silar P."/>
            <person name="Natvig D.O."/>
            <person name="Lalanne C."/>
            <person name="Gautier V."/>
            <person name="Ament-Velasquez S.L."/>
            <person name="Kruys A."/>
            <person name="Hutchinson M.I."/>
            <person name="Powell A.J."/>
            <person name="Barry K."/>
            <person name="Miller A.N."/>
            <person name="Grigoriev I.V."/>
            <person name="Debuchy R."/>
            <person name="Gladieux P."/>
            <person name="Hiltunen Thoren M."/>
            <person name="Johannesson H."/>
        </authorList>
    </citation>
    <scope>NUCLEOTIDE SEQUENCE</scope>
    <source>
        <strain evidence="3">CBS 232.78</strain>
    </source>
</reference>
<keyword evidence="2" id="KW-0732">Signal</keyword>
<evidence type="ECO:0000256" key="1">
    <source>
        <dbReference type="SAM" id="MobiDB-lite"/>
    </source>
</evidence>
<accession>A0AAE0NYW7</accession>